<keyword evidence="1" id="KW-1133">Transmembrane helix</keyword>
<evidence type="ECO:0000313" key="3">
    <source>
        <dbReference type="Proteomes" id="UP000219914"/>
    </source>
</evidence>
<evidence type="ECO:0000256" key="1">
    <source>
        <dbReference type="SAM" id="Phobius"/>
    </source>
</evidence>
<organism evidence="2 3">
    <name type="scientific">Rhizobium hidalgonense</name>
    <dbReference type="NCBI Taxonomy" id="1538159"/>
    <lineage>
        <taxon>Bacteria</taxon>
        <taxon>Pseudomonadati</taxon>
        <taxon>Pseudomonadota</taxon>
        <taxon>Alphaproteobacteria</taxon>
        <taxon>Hyphomicrobiales</taxon>
        <taxon>Rhizobiaceae</taxon>
        <taxon>Rhizobium/Agrobacterium group</taxon>
        <taxon>Rhizobium</taxon>
    </lineage>
</organism>
<feature type="transmembrane region" description="Helical" evidence="1">
    <location>
        <begin position="392"/>
        <end position="414"/>
    </location>
</feature>
<gene>
    <name evidence="2" type="ORF">CO674_33040</name>
</gene>
<accession>A0ABX4JHV0</accession>
<sequence>MRESAQTATISNLVAADARSLADVCVRLEWPFAISDSQSTGWLVDELDDAFSPFRIVITKPSFEDALAVLSLQGFKDLLPDAAELSARWWVAGLNSPIRTWSLSFLPWERDEPLPMQIKTKNPRFLVREYGADRKVPDNVGMWLLRNPAADRGVADPYRNAWSKAAAESLLRCLPNEIDAESNALRFRGPPRVALSAPSQEELEAFALEVAFDELQHALSWVFENERDTETRHALLAAEIARSGIGPGVATDVIRQDIKLALEGARIAFEMSLAAIGADTLKALGDLRKAVTEETSKVTEATRQTITAVSGALAVGLGLVAAKLTSTTSVLLIDALMLVAVSYVAMVIYSGWQFVRMQRKARGYWQPRLYRFLPDAEYQRLVKNPTAMAENAFFVAAWTGGGAVAILALVLFFVQGDVKKTPETQHTSLIPTCCEGSRANLLRASPPAFSSFESLGHNEVMGFAGMSMWNATGEAIARAGAVRDGRSTAVFEVSVEADKASDGKH</sequence>
<name>A0ABX4JHV0_9HYPH</name>
<feature type="transmembrane region" description="Helical" evidence="1">
    <location>
        <begin position="306"/>
        <end position="324"/>
    </location>
</feature>
<dbReference type="Proteomes" id="UP000219914">
    <property type="component" value="Unassembled WGS sequence"/>
</dbReference>
<reference evidence="2 3" key="1">
    <citation type="submission" date="2017-09" db="EMBL/GenBank/DDBJ databases">
        <title>Comparative genomics of rhizobia isolated from Phaseolus vulgaris in China.</title>
        <authorList>
            <person name="Tong W."/>
        </authorList>
    </citation>
    <scope>NUCLEOTIDE SEQUENCE [LARGE SCALE GENOMIC DNA]</scope>
    <source>
        <strain evidence="2 3">FH14</strain>
    </source>
</reference>
<keyword evidence="1" id="KW-0472">Membrane</keyword>
<proteinExistence type="predicted"/>
<protein>
    <submittedName>
        <fullName evidence="2">Uncharacterized protein</fullName>
    </submittedName>
</protein>
<comment type="caution">
    <text evidence="2">The sequence shown here is derived from an EMBL/GenBank/DDBJ whole genome shotgun (WGS) entry which is preliminary data.</text>
</comment>
<feature type="transmembrane region" description="Helical" evidence="1">
    <location>
        <begin position="330"/>
        <end position="352"/>
    </location>
</feature>
<evidence type="ECO:0000313" key="2">
    <source>
        <dbReference type="EMBL" id="PDT19430.1"/>
    </source>
</evidence>
<dbReference type="EMBL" id="NWSY01000046">
    <property type="protein sequence ID" value="PDT19430.1"/>
    <property type="molecule type" value="Genomic_DNA"/>
</dbReference>
<keyword evidence="1" id="KW-0812">Transmembrane</keyword>
<keyword evidence="3" id="KW-1185">Reference proteome</keyword>
<dbReference type="RefSeq" id="WP_097537403.1">
    <property type="nucleotide sequence ID" value="NZ_LODW01000077.1"/>
</dbReference>